<dbReference type="EMBL" id="FQUQ01000002">
    <property type="protein sequence ID" value="SHF37705.1"/>
    <property type="molecule type" value="Genomic_DNA"/>
</dbReference>
<dbReference type="PANTHER" id="PTHR45856">
    <property type="entry name" value="ALPHA/BETA-HYDROLASES SUPERFAMILY PROTEIN"/>
    <property type="match status" value="1"/>
</dbReference>
<name>A0A1M5B5I6_9SPHI</name>
<evidence type="ECO:0000259" key="1">
    <source>
        <dbReference type="Pfam" id="PF01764"/>
    </source>
</evidence>
<dbReference type="Proteomes" id="UP000184287">
    <property type="component" value="Unassembled WGS sequence"/>
</dbReference>
<dbReference type="CDD" id="cd00519">
    <property type="entry name" value="Lipase_3"/>
    <property type="match status" value="1"/>
</dbReference>
<dbReference type="InterPro" id="IPR029058">
    <property type="entry name" value="AB_hydrolase_fold"/>
</dbReference>
<dbReference type="STRING" id="288992.SAMN04488522_1021032"/>
<dbReference type="Pfam" id="PF01764">
    <property type="entry name" value="Lipase_3"/>
    <property type="match status" value="1"/>
</dbReference>
<dbReference type="PANTHER" id="PTHR45856:SF11">
    <property type="entry name" value="FUNGAL LIPASE-LIKE DOMAIN-CONTAINING PROTEIN"/>
    <property type="match status" value="1"/>
</dbReference>
<dbReference type="GO" id="GO:0006629">
    <property type="term" value="P:lipid metabolic process"/>
    <property type="evidence" value="ECO:0007669"/>
    <property type="project" value="InterPro"/>
</dbReference>
<reference evidence="3" key="1">
    <citation type="submission" date="2016-11" db="EMBL/GenBank/DDBJ databases">
        <authorList>
            <person name="Varghese N."/>
            <person name="Submissions S."/>
        </authorList>
    </citation>
    <scope>NUCLEOTIDE SEQUENCE [LARGE SCALE GENOMIC DNA]</scope>
    <source>
        <strain evidence="3">DSM 16990</strain>
    </source>
</reference>
<dbReference type="Gene3D" id="3.40.50.1820">
    <property type="entry name" value="alpha/beta hydrolase"/>
    <property type="match status" value="1"/>
</dbReference>
<accession>A0A1M5B5I6</accession>
<keyword evidence="3" id="KW-1185">Reference proteome</keyword>
<evidence type="ECO:0000313" key="2">
    <source>
        <dbReference type="EMBL" id="SHF37705.1"/>
    </source>
</evidence>
<gene>
    <name evidence="2" type="ORF">SAMN04488522_1021032</name>
</gene>
<evidence type="ECO:0000313" key="3">
    <source>
        <dbReference type="Proteomes" id="UP000184287"/>
    </source>
</evidence>
<dbReference type="InterPro" id="IPR002921">
    <property type="entry name" value="Fungal_lipase-type"/>
</dbReference>
<feature type="domain" description="Fungal lipase-type" evidence="1">
    <location>
        <begin position="93"/>
        <end position="249"/>
    </location>
</feature>
<protein>
    <submittedName>
        <fullName evidence="2">Lipase (Class 3)</fullName>
    </submittedName>
</protein>
<sequence length="365" mass="41370">MSMRSRSMNVLKLTAVFFFLCWGVFSGRAQHLKPGFDKAEYRELIYLSSTSFEAPSKAKLIPKPEHSKLAYQSKSIGLDNAWELWMKDRTTAVLCIRGSTAKSESWLANLYAAMVPAKGELNIDAQHTFKYELSADPKAAVPAGFLISTAFIAEDMLPKIDSCYQSGMRDFIIMGHSQGGAIGYLLTAHLYSLQKQGRLASDIRFKTYCSAAPKPGNLYFAYSYESVTQDGWAYNVINAADWVPQTPFSVQMLDDFPEISPVPLIEGMIKKQSFFKRLILNMMYNKVRNPSRKVVKRYQKLLGEEMAKRIKTYLPDYEAPAYYNSSNYVRTGTSVILYPKPGYDQKFPNFLLIYTCSIRNKQGSL</sequence>
<dbReference type="SUPFAM" id="SSF53474">
    <property type="entry name" value="alpha/beta-Hydrolases"/>
    <property type="match status" value="1"/>
</dbReference>
<dbReference type="InterPro" id="IPR051218">
    <property type="entry name" value="Sec_MonoDiacylglyc_Lipase"/>
</dbReference>
<organism evidence="2 3">
    <name type="scientific">Pedobacter caeni</name>
    <dbReference type="NCBI Taxonomy" id="288992"/>
    <lineage>
        <taxon>Bacteria</taxon>
        <taxon>Pseudomonadati</taxon>
        <taxon>Bacteroidota</taxon>
        <taxon>Sphingobacteriia</taxon>
        <taxon>Sphingobacteriales</taxon>
        <taxon>Sphingobacteriaceae</taxon>
        <taxon>Pedobacter</taxon>
    </lineage>
</organism>
<proteinExistence type="predicted"/>
<dbReference type="AlphaFoldDB" id="A0A1M5B5I6"/>